<proteinExistence type="predicted"/>
<dbReference type="InterPro" id="IPR018108">
    <property type="entry name" value="MCP_transmembrane"/>
</dbReference>
<sequence>MLRPEESSLKGIQGPPAPRFEFIRTKRSQDTESVGKKAQLDRAIRSLQQYNPNFQLTAEVVEIIRLFFDELNGEQRGWIIFDDILRELEQLDPKNELVTQDIRHMMHVKWNQVARSTGESLDSTDNSTNDEALDFEAFCTWVMLVREISPSLWRTVYTSWAKEIAIVDFGLPQEEDGLFVLRSPVDAVLSSHHPTSGLFATITGRIPGGDRRITPHKSPLGDLATDSLNVDHNDSSRLHVADSRHANSEAEVASNETYPLKNNSAIITMSKSFIAGGSAGIIAKSVLAPADRVKIIFQVSEDTKFTFRNAFNLGKNIYTQDGFRALFRGNLLNIMRVVPYAGLQHSSFDLFRRQFHAHNTKHLGVRSDSKLSNYQLVAAGSLSGGVSLMIAYPLDIIRARYTVQQGKNQFGSIMEAVRAMYKADGLRSFTRGMVPSLLGTLPYTGIGFSLNEKFKTWVHDFQSKGRKDPQPPLHPIYKFACSYVAACVAQTCTYPLDTIRRRIQTDGYLYSTPQRQQARYTGVITSARIIMQREGWRGFFKGVSVNWLRSPLATGISLTAYDLLKEVMGVEKVALNLKVVEKRLIPTCRGRSIANLDFGRLQICILQVPSGAIQVLKAFRNVTSRVHHGDKYILMLLV</sequence>
<comment type="subcellular location">
    <subcellularLocation>
        <location evidence="1">Membrane</location>
        <topology evidence="1">Multi-pass membrane protein</topology>
    </subcellularLocation>
</comment>
<keyword evidence="4" id="KW-0677">Repeat</keyword>
<evidence type="ECO:0000256" key="3">
    <source>
        <dbReference type="ARBA" id="ARBA00022692"/>
    </source>
</evidence>
<gene>
    <name evidence="7" type="primary">AlNc14C116G6549</name>
    <name evidence="7" type="ORF">ALNC14_074050</name>
</gene>
<feature type="repeat" description="Solcar" evidence="6">
    <location>
        <begin position="267"/>
        <end position="354"/>
    </location>
</feature>
<keyword evidence="5 6" id="KW-0472">Membrane</keyword>
<evidence type="ECO:0000256" key="1">
    <source>
        <dbReference type="ARBA" id="ARBA00004141"/>
    </source>
</evidence>
<evidence type="ECO:0000256" key="4">
    <source>
        <dbReference type="ARBA" id="ARBA00022737"/>
    </source>
</evidence>
<dbReference type="Gene3D" id="1.50.40.10">
    <property type="entry name" value="Mitochondrial carrier domain"/>
    <property type="match status" value="1"/>
</dbReference>
<dbReference type="EMBL" id="FR824161">
    <property type="protein sequence ID" value="CCA21262.1"/>
    <property type="molecule type" value="Genomic_DNA"/>
</dbReference>
<keyword evidence="3 6" id="KW-0812">Transmembrane</keyword>
<organism evidence="7">
    <name type="scientific">Albugo laibachii Nc14</name>
    <dbReference type="NCBI Taxonomy" id="890382"/>
    <lineage>
        <taxon>Eukaryota</taxon>
        <taxon>Sar</taxon>
        <taxon>Stramenopiles</taxon>
        <taxon>Oomycota</taxon>
        <taxon>Peronosporomycetes</taxon>
        <taxon>Albuginales</taxon>
        <taxon>Albuginaceae</taxon>
        <taxon>Albugo</taxon>
    </lineage>
</organism>
<reference evidence="7" key="1">
    <citation type="journal article" date="2011" name="PLoS Biol.">
        <title>Gene gain and loss during evolution of obligate parasitism in the white rust pathogen of Arabidopsis thaliana.</title>
        <authorList>
            <person name="Kemen E."/>
            <person name="Gardiner A."/>
            <person name="Schultz-Larsen T."/>
            <person name="Kemen A.C."/>
            <person name="Balmuth A.L."/>
            <person name="Robert-Seilaniantz A."/>
            <person name="Bailey K."/>
            <person name="Holub E."/>
            <person name="Studholme D.J."/>
            <person name="Maclean D."/>
            <person name="Jones J.D."/>
        </authorList>
    </citation>
    <scope>NUCLEOTIDE SEQUENCE</scope>
</reference>
<feature type="repeat" description="Solcar" evidence="6">
    <location>
        <begin position="477"/>
        <end position="567"/>
    </location>
</feature>
<dbReference type="PANTHER" id="PTHR24089">
    <property type="entry name" value="SOLUTE CARRIER FAMILY 25"/>
    <property type="match status" value="1"/>
</dbReference>
<dbReference type="SUPFAM" id="SSF103506">
    <property type="entry name" value="Mitochondrial carrier"/>
    <property type="match status" value="1"/>
</dbReference>
<dbReference type="HOGENOM" id="CLU_026615_0_0_1"/>
<dbReference type="Pfam" id="PF00153">
    <property type="entry name" value="Mito_carr"/>
    <property type="match status" value="3"/>
</dbReference>
<keyword evidence="2" id="KW-0813">Transport</keyword>
<dbReference type="PROSITE" id="PS50920">
    <property type="entry name" value="SOLCAR"/>
    <property type="match status" value="3"/>
</dbReference>
<dbReference type="InterPro" id="IPR023395">
    <property type="entry name" value="MCP_dom_sf"/>
</dbReference>
<feature type="repeat" description="Solcar" evidence="6">
    <location>
        <begin position="371"/>
        <end position="457"/>
    </location>
</feature>
<evidence type="ECO:0000256" key="6">
    <source>
        <dbReference type="PROSITE-ProRule" id="PRU00282"/>
    </source>
</evidence>
<dbReference type="GO" id="GO:0016020">
    <property type="term" value="C:membrane"/>
    <property type="evidence" value="ECO:0007669"/>
    <property type="project" value="UniProtKB-SubCell"/>
</dbReference>
<name>F0WJ16_9STRA</name>
<reference evidence="7" key="2">
    <citation type="submission" date="2011-02" db="EMBL/GenBank/DDBJ databases">
        <authorList>
            <person name="MacLean D."/>
        </authorList>
    </citation>
    <scope>NUCLEOTIDE SEQUENCE</scope>
</reference>
<evidence type="ECO:0000256" key="2">
    <source>
        <dbReference type="ARBA" id="ARBA00022448"/>
    </source>
</evidence>
<dbReference type="AlphaFoldDB" id="F0WJ16"/>
<dbReference type="GO" id="GO:0055085">
    <property type="term" value="P:transmembrane transport"/>
    <property type="evidence" value="ECO:0007669"/>
    <property type="project" value="InterPro"/>
</dbReference>
<dbReference type="PRINTS" id="PR00926">
    <property type="entry name" value="MITOCARRIER"/>
</dbReference>
<protein>
    <submittedName>
        <fullName evidence="7">Mitochondrial Carrier (MC) Family putative</fullName>
    </submittedName>
</protein>
<accession>F0WJ16</accession>
<dbReference type="InterPro" id="IPR002067">
    <property type="entry name" value="MCP"/>
</dbReference>
<evidence type="ECO:0000313" key="7">
    <source>
        <dbReference type="EMBL" id="CCA21262.1"/>
    </source>
</evidence>
<evidence type="ECO:0000256" key="5">
    <source>
        <dbReference type="ARBA" id="ARBA00023136"/>
    </source>
</evidence>